<accession>A0A3S9SVF7</accession>
<gene>
    <name evidence="2" type="ORF">BBF96_01870</name>
</gene>
<dbReference type="PANTHER" id="PTHR31616:SF13">
    <property type="entry name" value="GLUCAN 1,4-ALPHA-GLUCOSIDASE"/>
    <property type="match status" value="1"/>
</dbReference>
<dbReference type="SUPFAM" id="SSF48208">
    <property type="entry name" value="Six-hairpin glycosidases"/>
    <property type="match status" value="1"/>
</dbReference>
<reference evidence="2 3" key="1">
    <citation type="submission" date="2016-07" db="EMBL/GenBank/DDBJ databases">
        <title>Genome and transcriptome analysis of iron-reducing fermentative bacteria Anoxybacter fermentans.</title>
        <authorList>
            <person name="Zeng X."/>
            <person name="Shao Z."/>
        </authorList>
    </citation>
    <scope>NUCLEOTIDE SEQUENCE [LARGE SCALE GENOMIC DNA]</scope>
    <source>
        <strain evidence="2 3">DY22613</strain>
    </source>
</reference>
<sequence>MPRALTIGNGNLLINFDKDLNMRDLYFPHVGELNHIGGHKNSLGVWVDGQFSWTDEYGWQNKVGYLKESLVTKANARHDGLGVELEINDLVHFRENIYLKKIKVKNLFDWEREIRIFLTHDFSINETNIGDTVFYDPSLDVIIQYKRDICFLINGFTETGDGFFQYACGIKRFGGAEGTWRDAEDGWLEGNTIAQGSVDSTISFRVNVPGKDEEVIYYWIVVDRGFEEVREMNSYVLSRGPANLLQKTEAYWRAWVNKTKKGFHNLSSEIVDLYKLSLLIVRTQIDNNGAIIAANDSDILQYNRDHYSYMWPRDGALVAYALDMAGYPEITSRFFRFCEKVLAEGGYVWHKYNPDGSVGSSWHPWFYNGEIQLPIQEDETALILFALWHFYEWFHDLEFVESLYQPLIKKAADFMVDYRHPGLKLPLMSYDLWEERRGIFTFTAASVYGGLIAAANFAKLLGDLKRYNRYAQAASEVKEAILTHLYDQKLGRFIRGIYLEGDNIRRDLTLESSLYGVFKFGVLPAKDPKMVQTMQAIENGLWCKTEVGGIARYTNDYYFKKSEDIANVPGNPWFICTMWLADWYIEIAETYEDLEKPLKILYWVVDHQCESGVLSEQIHPYTGEPLSVAPLTWSHATLIMVVNNYLKKYAEINQKCFMKV</sequence>
<dbReference type="EMBL" id="CP016379">
    <property type="protein sequence ID" value="AZR72252.1"/>
    <property type="molecule type" value="Genomic_DNA"/>
</dbReference>
<dbReference type="RefSeq" id="WP_127015583.1">
    <property type="nucleotide sequence ID" value="NZ_CP016379.1"/>
</dbReference>
<name>A0A3S9SVF7_9FIRM</name>
<proteinExistence type="predicted"/>
<keyword evidence="2" id="KW-0378">Hydrolase</keyword>
<dbReference type="Gene3D" id="1.50.10.10">
    <property type="match status" value="1"/>
</dbReference>
<feature type="domain" description="GH15-like" evidence="1">
    <location>
        <begin position="280"/>
        <end position="641"/>
    </location>
</feature>
<dbReference type="InterPro" id="IPR012341">
    <property type="entry name" value="6hp_glycosidase-like_sf"/>
</dbReference>
<protein>
    <submittedName>
        <fullName evidence="2">Glycoside hydrolase family 15</fullName>
    </submittedName>
</protein>
<dbReference type="KEGG" id="aft:BBF96_01870"/>
<dbReference type="GO" id="GO:0005975">
    <property type="term" value="P:carbohydrate metabolic process"/>
    <property type="evidence" value="ECO:0007669"/>
    <property type="project" value="InterPro"/>
</dbReference>
<evidence type="ECO:0000313" key="3">
    <source>
        <dbReference type="Proteomes" id="UP000267250"/>
    </source>
</evidence>
<organism evidence="2 3">
    <name type="scientific">Anoxybacter fermentans</name>
    <dbReference type="NCBI Taxonomy" id="1323375"/>
    <lineage>
        <taxon>Bacteria</taxon>
        <taxon>Bacillati</taxon>
        <taxon>Bacillota</taxon>
        <taxon>Clostridia</taxon>
        <taxon>Halanaerobiales</taxon>
        <taxon>Anoxybacter</taxon>
    </lineage>
</organism>
<dbReference type="InterPro" id="IPR011613">
    <property type="entry name" value="GH15-like"/>
</dbReference>
<dbReference type="Pfam" id="PF00723">
    <property type="entry name" value="Glyco_hydro_15"/>
    <property type="match status" value="1"/>
</dbReference>
<dbReference type="AlphaFoldDB" id="A0A3S9SVF7"/>
<keyword evidence="3" id="KW-1185">Reference proteome</keyword>
<dbReference type="GO" id="GO:0004553">
    <property type="term" value="F:hydrolase activity, hydrolyzing O-glycosyl compounds"/>
    <property type="evidence" value="ECO:0007669"/>
    <property type="project" value="TreeGrafter"/>
</dbReference>
<evidence type="ECO:0000313" key="2">
    <source>
        <dbReference type="EMBL" id="AZR72252.1"/>
    </source>
</evidence>
<dbReference type="OrthoDB" id="3902805at2"/>
<dbReference type="PANTHER" id="PTHR31616">
    <property type="entry name" value="TREHALASE"/>
    <property type="match status" value="1"/>
</dbReference>
<dbReference type="Proteomes" id="UP000267250">
    <property type="component" value="Chromosome"/>
</dbReference>
<dbReference type="InterPro" id="IPR008928">
    <property type="entry name" value="6-hairpin_glycosidase_sf"/>
</dbReference>
<evidence type="ECO:0000259" key="1">
    <source>
        <dbReference type="Pfam" id="PF00723"/>
    </source>
</evidence>